<keyword evidence="1" id="KW-0732">Signal</keyword>
<dbReference type="GO" id="GO:0004622">
    <property type="term" value="F:phosphatidylcholine lysophospholipase activity"/>
    <property type="evidence" value="ECO:0007669"/>
    <property type="project" value="TreeGrafter"/>
</dbReference>
<comment type="caution">
    <text evidence="3">The sequence shown here is derived from an EMBL/GenBank/DDBJ whole genome shotgun (WGS) entry which is preliminary data.</text>
</comment>
<gene>
    <name evidence="3" type="ORF">E7201_01695</name>
</gene>
<evidence type="ECO:0000256" key="1">
    <source>
        <dbReference type="SAM" id="SignalP"/>
    </source>
</evidence>
<feature type="chain" id="PRO_5037127900" evidence="1">
    <location>
        <begin position="30"/>
        <end position="457"/>
    </location>
</feature>
<feature type="signal peptide" evidence="1">
    <location>
        <begin position="1"/>
        <end position="29"/>
    </location>
</feature>
<dbReference type="EMBL" id="SVBY01000007">
    <property type="protein sequence ID" value="MBE6091883.1"/>
    <property type="molecule type" value="Genomic_DNA"/>
</dbReference>
<organism evidence="3 4">
    <name type="scientific">Selenomonas ruminantium</name>
    <dbReference type="NCBI Taxonomy" id="971"/>
    <lineage>
        <taxon>Bacteria</taxon>
        <taxon>Bacillati</taxon>
        <taxon>Bacillota</taxon>
        <taxon>Negativicutes</taxon>
        <taxon>Selenomonadales</taxon>
        <taxon>Selenomonadaceae</taxon>
        <taxon>Selenomonas</taxon>
    </lineage>
</organism>
<dbReference type="Gene3D" id="3.40.50.1110">
    <property type="entry name" value="SGNH hydrolase"/>
    <property type="match status" value="1"/>
</dbReference>
<dbReference type="SUPFAM" id="SSF52266">
    <property type="entry name" value="SGNH hydrolase"/>
    <property type="match status" value="1"/>
</dbReference>
<dbReference type="Pfam" id="PF13472">
    <property type="entry name" value="Lipase_GDSL_2"/>
    <property type="match status" value="1"/>
</dbReference>
<dbReference type="Proteomes" id="UP000761380">
    <property type="component" value="Unassembled WGS sequence"/>
</dbReference>
<dbReference type="InterPro" id="IPR013830">
    <property type="entry name" value="SGNH_hydro"/>
</dbReference>
<evidence type="ECO:0000313" key="3">
    <source>
        <dbReference type="EMBL" id="MBE6091883.1"/>
    </source>
</evidence>
<name>A0A927ZRZ0_SELRU</name>
<evidence type="ECO:0000259" key="2">
    <source>
        <dbReference type="Pfam" id="PF13472"/>
    </source>
</evidence>
<feature type="domain" description="SGNH hydrolase-type esterase" evidence="2">
    <location>
        <begin position="256"/>
        <end position="424"/>
    </location>
</feature>
<accession>A0A927ZRZ0</accession>
<dbReference type="PANTHER" id="PTHR30383">
    <property type="entry name" value="THIOESTERASE 1/PROTEASE 1/LYSOPHOSPHOLIPASE L1"/>
    <property type="match status" value="1"/>
</dbReference>
<sequence>MLMVKKKHMLAGYLALMASVLLNTTGVQAADSGAVRIKFGQTAVNTQAPALQKQSEGKTVEKIRNVQLVWQEIPSAVRYQVVILKSAEDTAANIVLTYNQVYTNGVTVDLSSFGAEAAGFYWKVCPLDYNGNPVGNRHFSKPKPITEGGTVNVTAPRPTTQFERMDYMPLYPVFSWIPYGKAKQHEVKVYQVTDQGDKLIRTLQGGEYDVYEDGGYTLPGKYYWQVRSLAADGGPLSGWSEKSYFTVESGKAPIAALGDSITHGGGAMSVSPGYLLYDWESYSQVPVKNLGFSGNTTEAMLERFERDVLPASPRVLVVMGGVNDYRAGVFGAQTVANLQAIKEKCDAYGIIVVFLTPTPINPTLMVSRAQIERPPYDWQVHQQYVNAWIKRQQYHVDVATALTDSLGNLRSNYTTDGLHPDYYGKKYIGEQVGRYLQLHFAWITNTLTKKPIPTYSY</sequence>
<dbReference type="PANTHER" id="PTHR30383:SF5">
    <property type="entry name" value="SGNH HYDROLASE-TYPE ESTERASE DOMAIN-CONTAINING PROTEIN"/>
    <property type="match status" value="1"/>
</dbReference>
<reference evidence="3" key="1">
    <citation type="submission" date="2019-04" db="EMBL/GenBank/DDBJ databases">
        <title>Evolution of Biomass-Degrading Anaerobic Consortia Revealed by Metagenomics.</title>
        <authorList>
            <person name="Peng X."/>
        </authorList>
    </citation>
    <scope>NUCLEOTIDE SEQUENCE</scope>
    <source>
        <strain evidence="3">SIG240</strain>
    </source>
</reference>
<dbReference type="Gene3D" id="2.60.40.10">
    <property type="entry name" value="Immunoglobulins"/>
    <property type="match status" value="1"/>
</dbReference>
<dbReference type="InterPro" id="IPR051532">
    <property type="entry name" value="Ester_Hydrolysis_Enzymes"/>
</dbReference>
<dbReference type="InterPro" id="IPR013783">
    <property type="entry name" value="Ig-like_fold"/>
</dbReference>
<keyword evidence="3" id="KW-0378">Hydrolase</keyword>
<proteinExistence type="predicted"/>
<evidence type="ECO:0000313" key="4">
    <source>
        <dbReference type="Proteomes" id="UP000761380"/>
    </source>
</evidence>
<dbReference type="AlphaFoldDB" id="A0A927ZRZ0"/>
<dbReference type="InterPro" id="IPR036514">
    <property type="entry name" value="SGNH_hydro_sf"/>
</dbReference>
<protein>
    <submittedName>
        <fullName evidence="3">SGNH/GDSL hydrolase family protein</fullName>
    </submittedName>
</protein>